<sequence length="120" mass="13198">MARILVVDDAKFMRTMVKDALVAGGHEIVGEAENGNIAVDQYKAIKPDLVTMDITMREKDGIEAAQEIFKLDPKARIIMVTALGQEELLAKAIKMGVKDFVVKPFSPERLQQAAEKALNS</sequence>
<name>A0A2M9XCS7_9LEPT</name>
<keyword evidence="1" id="KW-0597">Phosphoprotein</keyword>
<dbReference type="Proteomes" id="UP000232196">
    <property type="component" value="Unassembled WGS sequence"/>
</dbReference>
<gene>
    <name evidence="3" type="ORF">CH357_11270</name>
</gene>
<dbReference type="OrthoDB" id="9790669at2"/>
<feature type="modified residue" description="4-aspartylphosphate" evidence="1">
    <location>
        <position position="53"/>
    </location>
</feature>
<dbReference type="SMART" id="SM00448">
    <property type="entry name" value="REC"/>
    <property type="match status" value="1"/>
</dbReference>
<dbReference type="EMBL" id="NPDN01000005">
    <property type="protein sequence ID" value="PJZ25487.1"/>
    <property type="molecule type" value="Genomic_DNA"/>
</dbReference>
<dbReference type="SUPFAM" id="SSF52172">
    <property type="entry name" value="CheY-like"/>
    <property type="match status" value="1"/>
</dbReference>
<dbReference type="InterPro" id="IPR052048">
    <property type="entry name" value="ST_Response_Regulator"/>
</dbReference>
<dbReference type="InterPro" id="IPR001789">
    <property type="entry name" value="Sig_transdc_resp-reg_receiver"/>
</dbReference>
<dbReference type="PROSITE" id="PS50110">
    <property type="entry name" value="RESPONSE_REGULATORY"/>
    <property type="match status" value="1"/>
</dbReference>
<evidence type="ECO:0000259" key="2">
    <source>
        <dbReference type="PROSITE" id="PS50110"/>
    </source>
</evidence>
<evidence type="ECO:0000256" key="1">
    <source>
        <dbReference type="PROSITE-ProRule" id="PRU00169"/>
    </source>
</evidence>
<comment type="caution">
    <text evidence="3">The sequence shown here is derived from an EMBL/GenBank/DDBJ whole genome shotgun (WGS) entry which is preliminary data.</text>
</comment>
<keyword evidence="4" id="KW-1185">Reference proteome</keyword>
<evidence type="ECO:0000313" key="4">
    <source>
        <dbReference type="Proteomes" id="UP000232196"/>
    </source>
</evidence>
<accession>A0A2M9XCS7</accession>
<dbReference type="AlphaFoldDB" id="A0A2M9XCS7"/>
<dbReference type="GO" id="GO:0000160">
    <property type="term" value="P:phosphorelay signal transduction system"/>
    <property type="evidence" value="ECO:0007669"/>
    <property type="project" value="InterPro"/>
</dbReference>
<feature type="domain" description="Response regulatory" evidence="2">
    <location>
        <begin position="3"/>
        <end position="118"/>
    </location>
</feature>
<dbReference type="PANTHER" id="PTHR43228:SF1">
    <property type="entry name" value="TWO-COMPONENT RESPONSE REGULATOR ARR22"/>
    <property type="match status" value="1"/>
</dbReference>
<proteinExistence type="predicted"/>
<reference evidence="3 4" key="1">
    <citation type="submission" date="2017-07" db="EMBL/GenBank/DDBJ databases">
        <title>Leptospira spp. isolated from tropical soils.</title>
        <authorList>
            <person name="Thibeaux R."/>
            <person name="Iraola G."/>
            <person name="Ferres I."/>
            <person name="Bierque E."/>
            <person name="Girault D."/>
            <person name="Soupe-Gilbert M.-E."/>
            <person name="Picardeau M."/>
            <person name="Goarant C."/>
        </authorList>
    </citation>
    <scope>NUCLEOTIDE SEQUENCE [LARGE SCALE GENOMIC DNA]</scope>
    <source>
        <strain evidence="3 4">MCA1-C-A1</strain>
    </source>
</reference>
<organism evidence="3 4">
    <name type="scientific">Leptospira hartskeerlii</name>
    <dbReference type="NCBI Taxonomy" id="2023177"/>
    <lineage>
        <taxon>Bacteria</taxon>
        <taxon>Pseudomonadati</taxon>
        <taxon>Spirochaetota</taxon>
        <taxon>Spirochaetia</taxon>
        <taxon>Leptospirales</taxon>
        <taxon>Leptospiraceae</taxon>
        <taxon>Leptospira</taxon>
    </lineage>
</organism>
<dbReference type="InterPro" id="IPR011006">
    <property type="entry name" value="CheY-like_superfamily"/>
</dbReference>
<dbReference type="RefSeq" id="WP_008594408.1">
    <property type="nucleotide sequence ID" value="NZ_NPDL01000011.1"/>
</dbReference>
<protein>
    <submittedName>
        <fullName evidence="3">Response regulator</fullName>
    </submittedName>
</protein>
<dbReference type="Gene3D" id="3.40.50.2300">
    <property type="match status" value="1"/>
</dbReference>
<dbReference type="PANTHER" id="PTHR43228">
    <property type="entry name" value="TWO-COMPONENT RESPONSE REGULATOR"/>
    <property type="match status" value="1"/>
</dbReference>
<dbReference type="Pfam" id="PF00072">
    <property type="entry name" value="Response_reg"/>
    <property type="match status" value="1"/>
</dbReference>
<evidence type="ECO:0000313" key="3">
    <source>
        <dbReference type="EMBL" id="PJZ25487.1"/>
    </source>
</evidence>